<reference evidence="7 8" key="5">
    <citation type="journal article" date="2010" name="Appl. Environ. Microbiol.">
        <title>phrR-like gene praR of Azorhizobium caulinodans ORS571 is essential for symbiosis with Sesbania rostrata and is involved in expression of reb genes.</title>
        <authorList>
            <person name="Akiba N."/>
            <person name="Aono T."/>
            <person name="Toyazaki H."/>
            <person name="Sato S."/>
            <person name="Oyaizu H."/>
        </authorList>
    </citation>
    <scope>NUCLEOTIDE SEQUENCE [LARGE SCALE GENOMIC DNA]</scope>
    <source>
        <strain evidence="8">ATCC 43989 / DSM 5975 / JCM 20966 / LMG 6465 / NBRC 14845 / NCIMB 13405 / ORS 571</strain>
    </source>
</reference>
<dbReference type="PROSITE" id="PS00217">
    <property type="entry name" value="SUGAR_TRANSPORT_2"/>
    <property type="match status" value="1"/>
</dbReference>
<evidence type="ECO:0000313" key="7">
    <source>
        <dbReference type="EMBL" id="BAF89222.1"/>
    </source>
</evidence>
<dbReference type="PROSITE" id="PS50850">
    <property type="entry name" value="MFS"/>
    <property type="match status" value="1"/>
</dbReference>
<evidence type="ECO:0000313" key="8">
    <source>
        <dbReference type="Proteomes" id="UP000000270"/>
    </source>
</evidence>
<reference evidence="7 8" key="1">
    <citation type="journal article" date="2007" name="Appl. Environ. Microbiol.">
        <title>Rhizobial factors required for stem nodule maturation and maintenance in Sesbania rostrata-Azorhizobium caulinodans ORS571 symbiosis.</title>
        <authorList>
            <person name="Suzuki S."/>
            <person name="Aono T."/>
            <person name="Lee KB."/>
            <person name="Suzuki T."/>
            <person name="Liu CT."/>
            <person name="Miwa H."/>
            <person name="Wakao S."/>
            <person name="Iki T."/>
            <person name="Oyaizu H."/>
        </authorList>
    </citation>
    <scope>NUCLEOTIDE SEQUENCE [LARGE SCALE GENOMIC DNA]</scope>
    <source>
        <strain evidence="8">ATCC 43989 / DSM 5975 / JCM 20966 / LMG 6465 / NBRC 14845 / NCIMB 13405 / ORS 571</strain>
    </source>
</reference>
<feature type="transmembrane region" description="Helical" evidence="5">
    <location>
        <begin position="306"/>
        <end position="325"/>
    </location>
</feature>
<gene>
    <name evidence="7" type="ordered locus">AZC_3224</name>
</gene>
<dbReference type="KEGG" id="azc:AZC_3224"/>
<dbReference type="RefSeq" id="WP_012171748.1">
    <property type="nucleotide sequence ID" value="NC_009937.1"/>
</dbReference>
<feature type="transmembrane region" description="Helical" evidence="5">
    <location>
        <begin position="63"/>
        <end position="84"/>
    </location>
</feature>
<evidence type="ECO:0000259" key="6">
    <source>
        <dbReference type="PROSITE" id="PS50850"/>
    </source>
</evidence>
<organism evidence="7 8">
    <name type="scientific">Azorhizobium caulinodans (strain ATCC 43989 / DSM 5975 / JCM 20966 / LMG 6465 / NBRC 14845 / NCIMB 13405 / ORS 571)</name>
    <dbReference type="NCBI Taxonomy" id="438753"/>
    <lineage>
        <taxon>Bacteria</taxon>
        <taxon>Pseudomonadati</taxon>
        <taxon>Pseudomonadota</taxon>
        <taxon>Alphaproteobacteria</taxon>
        <taxon>Hyphomicrobiales</taxon>
        <taxon>Xanthobacteraceae</taxon>
        <taxon>Azorhizobium</taxon>
    </lineage>
</organism>
<dbReference type="Pfam" id="PF07690">
    <property type="entry name" value="MFS_1"/>
    <property type="match status" value="1"/>
</dbReference>
<dbReference type="InterPro" id="IPR036259">
    <property type="entry name" value="MFS_trans_sf"/>
</dbReference>
<dbReference type="Gene3D" id="1.20.1250.20">
    <property type="entry name" value="MFS general substrate transporter like domains"/>
    <property type="match status" value="2"/>
</dbReference>
<evidence type="ECO:0000256" key="1">
    <source>
        <dbReference type="ARBA" id="ARBA00004141"/>
    </source>
</evidence>
<reference evidence="7 8" key="3">
    <citation type="journal article" date="2008" name="BMC Genomics">
        <title>The genome of the versatile nitrogen fixer Azorhizobium caulinodans ORS571.</title>
        <authorList>
            <person name="Lee KB."/>
            <person name="Backer P.D."/>
            <person name="Aono T."/>
            <person name="Liu CT."/>
            <person name="Suzuki S."/>
            <person name="Suzuki T."/>
            <person name="Kaneko T."/>
            <person name="Yamada M."/>
            <person name="Tabata S."/>
            <person name="Kupfer D.M."/>
            <person name="Najar F.Z."/>
            <person name="Wiley G.B."/>
            <person name="Roe B."/>
            <person name="Binnewies T.T."/>
            <person name="Ussery D.W."/>
            <person name="D'Haeze W."/>
            <person name="Herder J.D."/>
            <person name="Gevers D."/>
            <person name="Vereecke D."/>
            <person name="Holsters M."/>
            <person name="Oyaizu H."/>
        </authorList>
    </citation>
    <scope>NUCLEOTIDE SEQUENCE [LARGE SCALE GENOMIC DNA]</scope>
    <source>
        <strain evidence="8">ATCC 43989 / DSM 5975 / JCM 20966 / LMG 6465 / NBRC 14845 / NCIMB 13405 / ORS 571</strain>
    </source>
</reference>
<feature type="transmembrane region" description="Helical" evidence="5">
    <location>
        <begin position="394"/>
        <end position="416"/>
    </location>
</feature>
<dbReference type="eggNOG" id="COG2814">
    <property type="taxonomic scope" value="Bacteria"/>
</dbReference>
<dbReference type="PROSITE" id="PS00216">
    <property type="entry name" value="SUGAR_TRANSPORT_1"/>
    <property type="match status" value="1"/>
</dbReference>
<reference evidence="8" key="2">
    <citation type="submission" date="2007-04" db="EMBL/GenBank/DDBJ databases">
        <title>Complete genome sequence of the nitrogen-fixing bacterium Azorhizobium caulinodans ORS571.</title>
        <authorList>
            <person name="Lee K.B."/>
            <person name="Backer P.D."/>
            <person name="Aono T."/>
            <person name="Liu C.T."/>
            <person name="Suzuki S."/>
            <person name="Suzuki T."/>
            <person name="Kaneko T."/>
            <person name="Yamada M."/>
            <person name="Tabata S."/>
            <person name="Kupfer D.M."/>
            <person name="Najar F.Z."/>
            <person name="Wiley G.B."/>
            <person name="Roe B."/>
            <person name="Binnewies T."/>
            <person name="Ussery D."/>
            <person name="Vereecke D."/>
            <person name="Gevers D."/>
            <person name="Holsters M."/>
            <person name="Oyaizu H."/>
        </authorList>
    </citation>
    <scope>NUCLEOTIDE SEQUENCE [LARGE SCALE GENOMIC DNA]</scope>
    <source>
        <strain evidence="8">ATCC 43989 / DSM 5975 / JCM 20966 / LMG 6465 / NBRC 14845 / NCIMB 13405 / ORS 571</strain>
    </source>
</reference>
<keyword evidence="2 5" id="KW-0812">Transmembrane</keyword>
<dbReference type="Proteomes" id="UP000000270">
    <property type="component" value="Chromosome"/>
</dbReference>
<feature type="transmembrane region" description="Helical" evidence="5">
    <location>
        <begin position="121"/>
        <end position="141"/>
    </location>
</feature>
<dbReference type="EMBL" id="AP009384">
    <property type="protein sequence ID" value="BAF89222.1"/>
    <property type="molecule type" value="Genomic_DNA"/>
</dbReference>
<dbReference type="GO" id="GO:0046943">
    <property type="term" value="F:carboxylic acid transmembrane transporter activity"/>
    <property type="evidence" value="ECO:0007669"/>
    <property type="project" value="TreeGrafter"/>
</dbReference>
<dbReference type="GO" id="GO:0005886">
    <property type="term" value="C:plasma membrane"/>
    <property type="evidence" value="ECO:0007669"/>
    <property type="project" value="TreeGrafter"/>
</dbReference>
<dbReference type="AlphaFoldDB" id="A8ICL3"/>
<feature type="transmembrane region" description="Helical" evidence="5">
    <location>
        <begin position="369"/>
        <end position="388"/>
    </location>
</feature>
<dbReference type="STRING" id="438753.AZC_3224"/>
<dbReference type="PANTHER" id="PTHR23508:SF10">
    <property type="entry name" value="CARBOXYLIC ACID TRANSPORTER PROTEIN HOMOLOG"/>
    <property type="match status" value="1"/>
</dbReference>
<dbReference type="PANTHER" id="PTHR23508">
    <property type="entry name" value="CARBOXYLIC ACID TRANSPORTER PROTEIN HOMOLOG"/>
    <property type="match status" value="1"/>
</dbReference>
<feature type="transmembrane region" description="Helical" evidence="5">
    <location>
        <begin position="96"/>
        <end position="115"/>
    </location>
</feature>
<feature type="transmembrane region" description="Helical" evidence="5">
    <location>
        <begin position="162"/>
        <end position="179"/>
    </location>
</feature>
<reference evidence="7 8" key="4">
    <citation type="journal article" date="2009" name="Appl. Environ. Microbiol.">
        <title>Comparative genome-wide transcriptional profiling of Azorhizobium caulinodans ORS571 grown under free-living and symbiotic conditions.</title>
        <authorList>
            <person name="Tsukada S."/>
            <person name="Aono T."/>
            <person name="Akiba N."/>
            <person name="Lee KB."/>
            <person name="Liu CT."/>
            <person name="Toyazaki H."/>
            <person name="Oyaizu H."/>
        </authorList>
    </citation>
    <scope>NUCLEOTIDE SEQUENCE [LARGE SCALE GENOMIC DNA]</scope>
    <source>
        <strain evidence="8">ATCC 43989 / DSM 5975 / JCM 20966 / LMG 6465 / NBRC 14845 / NCIMB 13405 / ORS 571</strain>
    </source>
</reference>
<accession>A8ICL3</accession>
<keyword evidence="8" id="KW-1185">Reference proteome</keyword>
<evidence type="ECO:0000256" key="5">
    <source>
        <dbReference type="SAM" id="Phobius"/>
    </source>
</evidence>
<feature type="domain" description="Major facilitator superfamily (MFS) profile" evidence="6">
    <location>
        <begin position="30"/>
        <end position="420"/>
    </location>
</feature>
<dbReference type="FunFam" id="1.20.1250.20:FF:000346">
    <property type="entry name" value="Transporter, major facilitator family"/>
    <property type="match status" value="1"/>
</dbReference>
<reference evidence="7 8" key="6">
    <citation type="journal article" date="2011" name="Appl. Environ. Microbiol.">
        <title>Involvement of the azorhizobial chromosome partition gene (parA) in the onset of bacteroid differentiation during Sesbania rostrata stem nodule development.</title>
        <authorList>
            <person name="Liu CT."/>
            <person name="Lee KB."/>
            <person name="Wang YS."/>
            <person name="Peng MH."/>
            <person name="Lee KT."/>
            <person name="Suzuki S."/>
            <person name="Suzuki T."/>
            <person name="Oyaizu H."/>
        </authorList>
    </citation>
    <scope>NUCLEOTIDE SEQUENCE [LARGE SCALE GENOMIC DNA]</scope>
    <source>
        <strain evidence="8">ATCC 43989 / DSM 5975 / JCM 20966 / LMG 6465 / NBRC 14845 / NCIMB 13405 / ORS 571</strain>
    </source>
</reference>
<feature type="transmembrane region" description="Helical" evidence="5">
    <location>
        <begin position="331"/>
        <end position="357"/>
    </location>
</feature>
<protein>
    <submittedName>
        <fullName evidence="7">Putative 4-methylmuconolactone transporter</fullName>
    </submittedName>
</protein>
<dbReference type="InterPro" id="IPR020846">
    <property type="entry name" value="MFS_dom"/>
</dbReference>
<keyword evidence="3 5" id="KW-1133">Transmembrane helix</keyword>
<sequence>MSSTTNAAATAADTSLTGFYRDMTLPERRTFWACATGWALDGMDFMIYPLVIGTIIKLWNVDAGAAGLAGTVTLLASALGGWGAGYLADRIGRVRTLQFTILWFSFFSLLCAFAQNFEQLLICRALLGIGFGGEWAAGAVLMGETIRAQYRGRAVGSVQSGWAIGWGAAVLAQAALFSLMPAEEAWRWMFGIGALPALLVLYLRSYVKEPEVSAQTIKRGQTSGDRPSILEIFRGPILKVTILASLVATGCQGGYYAITFWVPRFLTTERHLSIVSSTGYLAALIVGSFAGYLVGAWFSDRFGRRSLFLVFSLGAMAVVLAYTQLPLSNEILWVLGFPLGFFASGYFSGMGAFLTELYPTRLRGSGQGFCYNFGRGIGALFPFLVGYLSQTTSLANAICIFAMVAYVVFFLAAYGLPETRGKVLHADA</sequence>
<dbReference type="InterPro" id="IPR011701">
    <property type="entry name" value="MFS"/>
</dbReference>
<dbReference type="FunFam" id="1.20.1250.20:FF:000253">
    <property type="entry name" value="Transporter, major facilitator family"/>
    <property type="match status" value="1"/>
</dbReference>
<dbReference type="HOGENOM" id="CLU_001265_46_6_5"/>
<keyword evidence="4 5" id="KW-0472">Membrane</keyword>
<feature type="transmembrane region" description="Helical" evidence="5">
    <location>
        <begin position="278"/>
        <end position="299"/>
    </location>
</feature>
<evidence type="ECO:0000256" key="3">
    <source>
        <dbReference type="ARBA" id="ARBA00022989"/>
    </source>
</evidence>
<feature type="transmembrane region" description="Helical" evidence="5">
    <location>
        <begin position="30"/>
        <end position="51"/>
    </location>
</feature>
<evidence type="ECO:0000256" key="4">
    <source>
        <dbReference type="ARBA" id="ARBA00023136"/>
    </source>
</evidence>
<dbReference type="InterPro" id="IPR005829">
    <property type="entry name" value="Sugar_transporter_CS"/>
</dbReference>
<proteinExistence type="predicted"/>
<name>A8ICL3_AZOC5</name>
<dbReference type="SUPFAM" id="SSF103473">
    <property type="entry name" value="MFS general substrate transporter"/>
    <property type="match status" value="1"/>
</dbReference>
<dbReference type="CDD" id="cd17371">
    <property type="entry name" value="MFS_MucK"/>
    <property type="match status" value="1"/>
</dbReference>
<feature type="transmembrane region" description="Helical" evidence="5">
    <location>
        <begin position="185"/>
        <end position="203"/>
    </location>
</feature>
<feature type="transmembrane region" description="Helical" evidence="5">
    <location>
        <begin position="236"/>
        <end position="258"/>
    </location>
</feature>
<comment type="subcellular location">
    <subcellularLocation>
        <location evidence="1">Membrane</location>
        <topology evidence="1">Multi-pass membrane protein</topology>
    </subcellularLocation>
</comment>
<evidence type="ECO:0000256" key="2">
    <source>
        <dbReference type="ARBA" id="ARBA00022692"/>
    </source>
</evidence>